<organism evidence="7 8">
    <name type="scientific">Acipenser oxyrinchus oxyrinchus</name>
    <dbReference type="NCBI Taxonomy" id="40147"/>
    <lineage>
        <taxon>Eukaryota</taxon>
        <taxon>Metazoa</taxon>
        <taxon>Chordata</taxon>
        <taxon>Craniata</taxon>
        <taxon>Vertebrata</taxon>
        <taxon>Euteleostomi</taxon>
        <taxon>Actinopterygii</taxon>
        <taxon>Chondrostei</taxon>
        <taxon>Acipenseriformes</taxon>
        <taxon>Acipenseridae</taxon>
        <taxon>Acipenser</taxon>
    </lineage>
</organism>
<keyword evidence="2" id="KW-0732">Signal</keyword>
<keyword evidence="8" id="KW-1185">Reference proteome</keyword>
<evidence type="ECO:0000256" key="1">
    <source>
        <dbReference type="ARBA" id="ARBA00004370"/>
    </source>
</evidence>
<dbReference type="GO" id="GO:0016020">
    <property type="term" value="C:membrane"/>
    <property type="evidence" value="ECO:0007669"/>
    <property type="project" value="UniProtKB-SubCell"/>
</dbReference>
<comment type="subcellular location">
    <subcellularLocation>
        <location evidence="1">Membrane</location>
    </subcellularLocation>
</comment>
<feature type="domain" description="Ig-like" evidence="6">
    <location>
        <begin position="129"/>
        <end position="213"/>
    </location>
</feature>
<keyword evidence="5" id="KW-0812">Transmembrane</keyword>
<dbReference type="PROSITE" id="PS50835">
    <property type="entry name" value="IG_LIKE"/>
    <property type="match status" value="1"/>
</dbReference>
<dbReference type="InterPro" id="IPR007110">
    <property type="entry name" value="Ig-like_dom"/>
</dbReference>
<dbReference type="Proteomes" id="UP001230051">
    <property type="component" value="Unassembled WGS sequence"/>
</dbReference>
<dbReference type="PANTHER" id="PTHR12080">
    <property type="entry name" value="SIGNALING LYMPHOCYTIC ACTIVATION MOLECULE"/>
    <property type="match status" value="1"/>
</dbReference>
<dbReference type="InterPro" id="IPR015631">
    <property type="entry name" value="CD2/SLAM_rcpt"/>
</dbReference>
<evidence type="ECO:0000259" key="6">
    <source>
        <dbReference type="PROSITE" id="PS50835"/>
    </source>
</evidence>
<evidence type="ECO:0000313" key="8">
    <source>
        <dbReference type="Proteomes" id="UP001230051"/>
    </source>
</evidence>
<sequence>MVVRIRSTFTDIQCLCLLVPYIHLISALGESPAKLVYGTQGGSITFHLEKRPEPTFQDFYWTFSSYRLAACGRDKCIIYTEKTSICNATFSLELKDIAQADDGYYNAVIIGNDSKMKNISTQRLIVQAPVSKPVIHISAVSSPDGRCNVTLNCTAERGTSVSLQWDWTGIHHTAINADNGSVLYFSLDPNADGSFTCKAHNQVSNSSENVPVEKIKCFDSSENTILPIIIVLILASVLLIIAVVKMTFQKRRRGSFNLGQDGHTDRDKPAHSIF</sequence>
<dbReference type="EMBL" id="JAGXEW010000057">
    <property type="protein sequence ID" value="KAK1150627.1"/>
    <property type="molecule type" value="Genomic_DNA"/>
</dbReference>
<dbReference type="InterPro" id="IPR013783">
    <property type="entry name" value="Ig-like_fold"/>
</dbReference>
<protein>
    <submittedName>
        <fullName evidence="7">SLAM family member 9-like</fullName>
    </submittedName>
</protein>
<gene>
    <name evidence="7" type="primary">SLAMF9</name>
    <name evidence="7" type="ORF">AOXY_G33651</name>
</gene>
<keyword evidence="4" id="KW-0325">Glycoprotein</keyword>
<keyword evidence="3 5" id="KW-0472">Membrane</keyword>
<dbReference type="InterPro" id="IPR036179">
    <property type="entry name" value="Ig-like_dom_sf"/>
</dbReference>
<name>A0AAD8CFV0_ACIOX</name>
<dbReference type="PANTHER" id="PTHR12080:SF48">
    <property type="entry name" value="IMMUNOGLOBULIN SUBTYPE DOMAIN-CONTAINING PROTEIN"/>
    <property type="match status" value="1"/>
</dbReference>
<evidence type="ECO:0000256" key="5">
    <source>
        <dbReference type="SAM" id="Phobius"/>
    </source>
</evidence>
<evidence type="ECO:0000256" key="4">
    <source>
        <dbReference type="ARBA" id="ARBA00023180"/>
    </source>
</evidence>
<feature type="transmembrane region" description="Helical" evidence="5">
    <location>
        <begin position="225"/>
        <end position="244"/>
    </location>
</feature>
<proteinExistence type="predicted"/>
<accession>A0AAD8CFV0</accession>
<dbReference type="Gene3D" id="2.60.40.10">
    <property type="entry name" value="Immunoglobulins"/>
    <property type="match status" value="2"/>
</dbReference>
<evidence type="ECO:0000313" key="7">
    <source>
        <dbReference type="EMBL" id="KAK1150627.1"/>
    </source>
</evidence>
<evidence type="ECO:0000256" key="2">
    <source>
        <dbReference type="ARBA" id="ARBA00022729"/>
    </source>
</evidence>
<keyword evidence="5" id="KW-1133">Transmembrane helix</keyword>
<reference evidence="7" key="1">
    <citation type="submission" date="2022-02" db="EMBL/GenBank/DDBJ databases">
        <title>Atlantic sturgeon de novo genome assembly.</title>
        <authorList>
            <person name="Stock M."/>
            <person name="Klopp C."/>
            <person name="Guiguen Y."/>
            <person name="Cabau C."/>
            <person name="Parinello H."/>
            <person name="Santidrian Yebra-Pimentel E."/>
            <person name="Kuhl H."/>
            <person name="Dirks R.P."/>
            <person name="Guessner J."/>
            <person name="Wuertz S."/>
            <person name="Du K."/>
            <person name="Schartl M."/>
        </authorList>
    </citation>
    <scope>NUCLEOTIDE SEQUENCE</scope>
    <source>
        <strain evidence="7">STURGEONOMICS-FGT-2020</strain>
        <tissue evidence="7">Whole blood</tissue>
    </source>
</reference>
<evidence type="ECO:0000256" key="3">
    <source>
        <dbReference type="ARBA" id="ARBA00023136"/>
    </source>
</evidence>
<dbReference type="AlphaFoldDB" id="A0AAD8CFV0"/>
<dbReference type="SUPFAM" id="SSF48726">
    <property type="entry name" value="Immunoglobulin"/>
    <property type="match status" value="1"/>
</dbReference>
<comment type="caution">
    <text evidence="7">The sequence shown here is derived from an EMBL/GenBank/DDBJ whole genome shotgun (WGS) entry which is preliminary data.</text>
</comment>